<dbReference type="Pfam" id="PF11114">
    <property type="entry name" value="Minor_capsid_2"/>
    <property type="match status" value="1"/>
</dbReference>
<dbReference type="OrthoDB" id="2221953at2"/>
<comment type="caution">
    <text evidence="1">The sequence shown here is derived from an EMBL/GenBank/DDBJ whole genome shotgun (WGS) entry which is preliminary data.</text>
</comment>
<proteinExistence type="predicted"/>
<evidence type="ECO:0000313" key="2">
    <source>
        <dbReference type="Proteomes" id="UP000228754"/>
    </source>
</evidence>
<name>A0A2A5IKV1_BACPU</name>
<gene>
    <name evidence="1" type="ORF">CEY02_19545</name>
</gene>
<dbReference type="AlphaFoldDB" id="A0A2A5IKV1"/>
<accession>A0A2A5IKV1</accession>
<dbReference type="EMBL" id="NKHG01000134">
    <property type="protein sequence ID" value="PCK17722.1"/>
    <property type="molecule type" value="Genomic_DNA"/>
</dbReference>
<evidence type="ECO:0000313" key="1">
    <source>
        <dbReference type="EMBL" id="PCK17722.1"/>
    </source>
</evidence>
<dbReference type="InterPro" id="IPR021080">
    <property type="entry name" value="Minor_capsid_protein"/>
</dbReference>
<organism evidence="1 2">
    <name type="scientific">Bacillus pumilus</name>
    <name type="common">Bacillus mesentericus</name>
    <dbReference type="NCBI Taxonomy" id="1408"/>
    <lineage>
        <taxon>Bacteria</taxon>
        <taxon>Bacillati</taxon>
        <taxon>Bacillota</taxon>
        <taxon>Bacilli</taxon>
        <taxon>Bacillales</taxon>
        <taxon>Bacillaceae</taxon>
        <taxon>Bacillus</taxon>
    </lineage>
</organism>
<reference evidence="1 2" key="1">
    <citation type="submission" date="2017-06" db="EMBL/GenBank/DDBJ databases">
        <title>Draft Genome Sequence of Bacillus sp Strain 36R Isolated from saline sediment at Atanasia, Sonora, Mexico.</title>
        <authorList>
            <person name="Sanchez Diaz R."/>
            <person name="Quiroz Macias M.E."/>
            <person name="Ibarra Gamez J.C."/>
            <person name="Enciso Ibarra J."/>
            <person name="Gomez Gil B."/>
            <person name="Galaviz Silva L."/>
        </authorList>
    </citation>
    <scope>NUCLEOTIDE SEQUENCE [LARGE SCALE GENOMIC DNA]</scope>
    <source>
        <strain evidence="1 2">36R_ATNSAL</strain>
    </source>
</reference>
<sequence length="116" mass="13552">MIKFKVKAEMKGADKKLSKYHQAAQPIFSSEVLKDSNYYAPQHTGNLIASSQRSSDFERGKLVWDTEYAQRLYYNPQYNFSKDKNPNARGLWFEAAKSSFSGRWKKTLEALKKRYI</sequence>
<dbReference type="Proteomes" id="UP000228754">
    <property type="component" value="Unassembled WGS sequence"/>
</dbReference>
<protein>
    <submittedName>
        <fullName evidence="1">Minor capsid protein</fullName>
    </submittedName>
</protein>